<feature type="transmembrane region" description="Helical" evidence="5">
    <location>
        <begin position="103"/>
        <end position="122"/>
    </location>
</feature>
<keyword evidence="3 5" id="KW-1133">Transmembrane helix</keyword>
<feature type="transmembrane region" description="Helical" evidence="5">
    <location>
        <begin position="299"/>
        <end position="317"/>
    </location>
</feature>
<gene>
    <name evidence="7" type="ORF">BDK92_5622</name>
</gene>
<dbReference type="Proteomes" id="UP000277671">
    <property type="component" value="Unassembled WGS sequence"/>
</dbReference>
<evidence type="ECO:0000313" key="7">
    <source>
        <dbReference type="EMBL" id="RKR91229.1"/>
    </source>
</evidence>
<dbReference type="PANTHER" id="PTHR37422">
    <property type="entry name" value="TEICHURONIC ACID BIOSYNTHESIS PROTEIN TUAE"/>
    <property type="match status" value="1"/>
</dbReference>
<dbReference type="RefSeq" id="WP_121159364.1">
    <property type="nucleotide sequence ID" value="NZ_RBKT01000001.1"/>
</dbReference>
<feature type="transmembrane region" description="Helical" evidence="5">
    <location>
        <begin position="24"/>
        <end position="43"/>
    </location>
</feature>
<protein>
    <submittedName>
        <fullName evidence="7">O-antigen ligase-like membrane protein</fullName>
    </submittedName>
</protein>
<dbReference type="InterPro" id="IPR007016">
    <property type="entry name" value="O-antigen_ligase-rel_domated"/>
</dbReference>
<feature type="domain" description="O-antigen ligase-related" evidence="6">
    <location>
        <begin position="276"/>
        <end position="396"/>
    </location>
</feature>
<evidence type="ECO:0000313" key="8">
    <source>
        <dbReference type="Proteomes" id="UP000277671"/>
    </source>
</evidence>
<feature type="transmembrane region" description="Helical" evidence="5">
    <location>
        <begin position="273"/>
        <end position="292"/>
    </location>
</feature>
<feature type="transmembrane region" description="Helical" evidence="5">
    <location>
        <begin position="249"/>
        <end position="267"/>
    </location>
</feature>
<reference evidence="7 8" key="1">
    <citation type="submission" date="2018-10" db="EMBL/GenBank/DDBJ databases">
        <title>Sequencing the genomes of 1000 actinobacteria strains.</title>
        <authorList>
            <person name="Klenk H.-P."/>
        </authorList>
    </citation>
    <scope>NUCLEOTIDE SEQUENCE [LARGE SCALE GENOMIC DNA]</scope>
    <source>
        <strain evidence="7 8">DSM 45175</strain>
    </source>
</reference>
<feature type="transmembrane region" description="Helical" evidence="5">
    <location>
        <begin position="79"/>
        <end position="97"/>
    </location>
</feature>
<evidence type="ECO:0000256" key="1">
    <source>
        <dbReference type="ARBA" id="ARBA00004141"/>
    </source>
</evidence>
<feature type="transmembrane region" description="Helical" evidence="5">
    <location>
        <begin position="175"/>
        <end position="194"/>
    </location>
</feature>
<keyword evidence="2 5" id="KW-0812">Transmembrane</keyword>
<dbReference type="GO" id="GO:0016874">
    <property type="term" value="F:ligase activity"/>
    <property type="evidence" value="ECO:0007669"/>
    <property type="project" value="UniProtKB-KW"/>
</dbReference>
<feature type="transmembrane region" description="Helical" evidence="5">
    <location>
        <begin position="442"/>
        <end position="460"/>
    </location>
</feature>
<feature type="transmembrane region" description="Helical" evidence="5">
    <location>
        <begin position="134"/>
        <end position="155"/>
    </location>
</feature>
<name>A0A495JT28_9ACTN</name>
<feature type="transmembrane region" description="Helical" evidence="5">
    <location>
        <begin position="49"/>
        <end position="67"/>
    </location>
</feature>
<keyword evidence="8" id="KW-1185">Reference proteome</keyword>
<accession>A0A495JT28</accession>
<keyword evidence="7" id="KW-0436">Ligase</keyword>
<keyword evidence="4 5" id="KW-0472">Membrane</keyword>
<dbReference type="InterPro" id="IPR051533">
    <property type="entry name" value="WaaL-like"/>
</dbReference>
<evidence type="ECO:0000256" key="5">
    <source>
        <dbReference type="SAM" id="Phobius"/>
    </source>
</evidence>
<comment type="caution">
    <text evidence="7">The sequence shown here is derived from an EMBL/GenBank/DDBJ whole genome shotgun (WGS) entry which is preliminary data.</text>
</comment>
<evidence type="ECO:0000256" key="2">
    <source>
        <dbReference type="ARBA" id="ARBA00022692"/>
    </source>
</evidence>
<evidence type="ECO:0000256" key="4">
    <source>
        <dbReference type="ARBA" id="ARBA00023136"/>
    </source>
</evidence>
<organism evidence="7 8">
    <name type="scientific">Micromonospora pisi</name>
    <dbReference type="NCBI Taxonomy" id="589240"/>
    <lineage>
        <taxon>Bacteria</taxon>
        <taxon>Bacillati</taxon>
        <taxon>Actinomycetota</taxon>
        <taxon>Actinomycetes</taxon>
        <taxon>Micromonosporales</taxon>
        <taxon>Micromonosporaceae</taxon>
        <taxon>Micromonospora</taxon>
    </lineage>
</organism>
<evidence type="ECO:0000259" key="6">
    <source>
        <dbReference type="Pfam" id="PF04932"/>
    </source>
</evidence>
<dbReference type="OrthoDB" id="3696843at2"/>
<dbReference type="PANTHER" id="PTHR37422:SF13">
    <property type="entry name" value="LIPOPOLYSACCHARIDE BIOSYNTHESIS PROTEIN PA4999-RELATED"/>
    <property type="match status" value="1"/>
</dbReference>
<feature type="transmembrane region" description="Helical" evidence="5">
    <location>
        <begin position="201"/>
        <end position="218"/>
    </location>
</feature>
<proteinExistence type="predicted"/>
<dbReference type="GO" id="GO:0016020">
    <property type="term" value="C:membrane"/>
    <property type="evidence" value="ECO:0007669"/>
    <property type="project" value="UniProtKB-SubCell"/>
</dbReference>
<comment type="subcellular location">
    <subcellularLocation>
        <location evidence="1">Membrane</location>
        <topology evidence="1">Multi-pass membrane protein</topology>
    </subcellularLocation>
</comment>
<dbReference type="EMBL" id="RBKT01000001">
    <property type="protein sequence ID" value="RKR91229.1"/>
    <property type="molecule type" value="Genomic_DNA"/>
</dbReference>
<dbReference type="AlphaFoldDB" id="A0A495JT28"/>
<dbReference type="Pfam" id="PF04932">
    <property type="entry name" value="Wzy_C"/>
    <property type="match status" value="1"/>
</dbReference>
<evidence type="ECO:0000256" key="3">
    <source>
        <dbReference type="ARBA" id="ARBA00022989"/>
    </source>
</evidence>
<feature type="transmembrane region" description="Helical" evidence="5">
    <location>
        <begin position="381"/>
        <end position="405"/>
    </location>
</feature>
<sequence>MRTSAESGADACVGDALEQEHGGVALPGHVVVLIVALSAAVVAQGGYYPAGRILVTVLVAVALVAALRLRPRVEVDARMVALACAALAGWVLVRAVIADAYEVAFGAVGTLAGVAAVALILARTSVGERIRGAEAVIGLGVLVSVTAWAGVAWRLPRFAVLVEGRLWRGASTLTYPNAAAALLVPLALLALALLLTRPRSLPLALAGYLLLVGTGATLSRAGLIALLAGLMVLAATAGLWSTISRAGPLLLGAGIAVVAVVPSTPGTAQPQPALAAIGLVSGALIVTGSVLLPTRVRGGAMVGALLLGAIALASQWGSDPLRAVLASRGNLDSPGRSGAATAALELVGANPLIGTGIGQARFLWVTPNGNGALALYAHNEYLQLLVDLGLIGALLLMALFATMAVAIRRGGAHQRRAGIRAGVFAALTAFAVHSGFDFLWHIAVLPLLGALLVGLAAPAIRGNPSSSTTKEKA</sequence>
<feature type="transmembrane region" description="Helical" evidence="5">
    <location>
        <begin position="224"/>
        <end position="242"/>
    </location>
</feature>